<protein>
    <submittedName>
        <fullName evidence="1">Uncharacterized protein</fullName>
    </submittedName>
</protein>
<sequence>MPRETRAYMPCEVVNANLGKGVEIVSEITLVPREVAEADLRRGLLVASGDEGLSNLQ</sequence>
<name>A0A484MLU1_9ASTE</name>
<dbReference type="AlphaFoldDB" id="A0A484MLU1"/>
<dbReference type="Proteomes" id="UP000595140">
    <property type="component" value="Unassembled WGS sequence"/>
</dbReference>
<accession>A0A484MLU1</accession>
<evidence type="ECO:0000313" key="1">
    <source>
        <dbReference type="EMBL" id="VFQ89812.1"/>
    </source>
</evidence>
<evidence type="ECO:0000313" key="2">
    <source>
        <dbReference type="Proteomes" id="UP000595140"/>
    </source>
</evidence>
<gene>
    <name evidence="1" type="ORF">CCAM_LOCUS31588</name>
</gene>
<dbReference type="EMBL" id="OOIL02003891">
    <property type="protein sequence ID" value="VFQ89812.1"/>
    <property type="molecule type" value="Genomic_DNA"/>
</dbReference>
<feature type="non-terminal residue" evidence="1">
    <location>
        <position position="57"/>
    </location>
</feature>
<proteinExistence type="predicted"/>
<keyword evidence="2" id="KW-1185">Reference proteome</keyword>
<reference evidence="1 2" key="1">
    <citation type="submission" date="2018-04" db="EMBL/GenBank/DDBJ databases">
        <authorList>
            <person name="Vogel A."/>
        </authorList>
    </citation>
    <scope>NUCLEOTIDE SEQUENCE [LARGE SCALE GENOMIC DNA]</scope>
</reference>
<organism evidence="1 2">
    <name type="scientific">Cuscuta campestris</name>
    <dbReference type="NCBI Taxonomy" id="132261"/>
    <lineage>
        <taxon>Eukaryota</taxon>
        <taxon>Viridiplantae</taxon>
        <taxon>Streptophyta</taxon>
        <taxon>Embryophyta</taxon>
        <taxon>Tracheophyta</taxon>
        <taxon>Spermatophyta</taxon>
        <taxon>Magnoliopsida</taxon>
        <taxon>eudicotyledons</taxon>
        <taxon>Gunneridae</taxon>
        <taxon>Pentapetalae</taxon>
        <taxon>asterids</taxon>
        <taxon>lamiids</taxon>
        <taxon>Solanales</taxon>
        <taxon>Convolvulaceae</taxon>
        <taxon>Cuscuteae</taxon>
        <taxon>Cuscuta</taxon>
        <taxon>Cuscuta subgen. Grammica</taxon>
        <taxon>Cuscuta sect. Cleistogrammica</taxon>
    </lineage>
</organism>